<dbReference type="InterPro" id="IPR018511">
    <property type="entry name" value="Hemolysin-typ_Ca-bd_CS"/>
</dbReference>
<dbReference type="RefSeq" id="WP_027314447.1">
    <property type="nucleotide sequence ID" value="NZ_JACIDC010000001.1"/>
</dbReference>
<dbReference type="SMART" id="SM00736">
    <property type="entry name" value="CADG"/>
    <property type="match status" value="1"/>
</dbReference>
<dbReference type="Pfam" id="PF00353">
    <property type="entry name" value="HemolysinCabind"/>
    <property type="match status" value="4"/>
</dbReference>
<sequence length="649" mass="68886">MATLRIEPISLFFDFFAEMRGGWSITQADLNRFVIQTSYISIVINGSELPASWSEASDGHVTSIEVWDRGTPLIWVSDLDVTFGSIVAAYNQSSGMNTLSFLLNGSDTITGGRQPDYIVAGDGDDRIVLSQGNDTIDGGNGADTIDYSIAEAQISGLRISLAGSWAEETDGLFGAKLHLENIEHAIGSSGGDTIDGSAFANRLEGRDGNDSLNGQSGNDTLIGGDGNDTILGGDGADLIQGGAGDDSIDGGKGFDFVVFNGSLSDYTIAVDARGAVTLTDNRGIDGIDVLTNVEALSFQNTTISFDNLLPLSVADMSIREDSPVNMQLPLVVATLSGLTIRLADGSDLPDWLSYDPASNTLAGTPPQNWHGELRIRIEGFGDLLTRSGEFNLIVEPVNDAPVASWPVSLRVAENASTGTPVGIISAADVEGHAIRYAMIDDAGGRFTLSADGRSILVADGSKLDYEKAATHRITVAVIDSSGAATIETLTIQLQDIARESIPARKIKGTSGNDKLTGDAGREILYGGLGNDTLMGGKGQDVFVFDSKPNRSFNKDKIADFSVKDDAIWLDNAVFTKLGKSGSEKKPAQLKKDFFTIGSKAKDKNDYLVYDDKKGKLYYDADGSGSKYKQVEIAVLKTGLKISVADFFII</sequence>
<proteinExistence type="predicted"/>
<dbReference type="InterPro" id="IPR011049">
    <property type="entry name" value="Serralysin-like_metalloprot_C"/>
</dbReference>
<gene>
    <name evidence="5" type="ORF">GGR34_000408</name>
</gene>
<dbReference type="GO" id="GO:0005576">
    <property type="term" value="C:extracellular region"/>
    <property type="evidence" value="ECO:0007669"/>
    <property type="project" value="UniProtKB-SubCell"/>
</dbReference>
<feature type="compositionally biased region" description="Polar residues" evidence="3">
    <location>
        <begin position="210"/>
        <end position="219"/>
    </location>
</feature>
<dbReference type="InterPro" id="IPR015919">
    <property type="entry name" value="Cadherin-like_sf"/>
</dbReference>
<organism evidence="5 6">
    <name type="scientific">Microvirga flocculans</name>
    <dbReference type="NCBI Taxonomy" id="217168"/>
    <lineage>
        <taxon>Bacteria</taxon>
        <taxon>Pseudomonadati</taxon>
        <taxon>Pseudomonadota</taxon>
        <taxon>Alphaproteobacteria</taxon>
        <taxon>Hyphomicrobiales</taxon>
        <taxon>Methylobacteriaceae</taxon>
        <taxon>Microvirga</taxon>
    </lineage>
</organism>
<evidence type="ECO:0000256" key="2">
    <source>
        <dbReference type="ARBA" id="ARBA00022525"/>
    </source>
</evidence>
<dbReference type="InterPro" id="IPR002126">
    <property type="entry name" value="Cadherin-like_dom"/>
</dbReference>
<dbReference type="GO" id="GO:0007156">
    <property type="term" value="P:homophilic cell adhesion via plasma membrane adhesion molecules"/>
    <property type="evidence" value="ECO:0007669"/>
    <property type="project" value="InterPro"/>
</dbReference>
<evidence type="ECO:0000256" key="1">
    <source>
        <dbReference type="ARBA" id="ARBA00004613"/>
    </source>
</evidence>
<name>A0A7W6ICA9_9HYPH</name>
<reference evidence="5 6" key="1">
    <citation type="submission" date="2020-08" db="EMBL/GenBank/DDBJ databases">
        <title>Genomic Encyclopedia of Type Strains, Phase IV (KMG-IV): sequencing the most valuable type-strain genomes for metagenomic binning, comparative biology and taxonomic classification.</title>
        <authorList>
            <person name="Goeker M."/>
        </authorList>
    </citation>
    <scope>NUCLEOTIDE SEQUENCE [LARGE SCALE GENOMIC DNA]</scope>
    <source>
        <strain evidence="5 6">DSM 15743</strain>
    </source>
</reference>
<dbReference type="AlphaFoldDB" id="A0A7W6ICA9"/>
<dbReference type="InterPro" id="IPR001343">
    <property type="entry name" value="Hemolysn_Ca-bd"/>
</dbReference>
<feature type="region of interest" description="Disordered" evidence="3">
    <location>
        <begin position="205"/>
        <end position="226"/>
    </location>
</feature>
<dbReference type="Gene3D" id="2.150.10.10">
    <property type="entry name" value="Serralysin-like metalloprotease, C-terminal"/>
    <property type="match status" value="3"/>
</dbReference>
<keyword evidence="6" id="KW-1185">Reference proteome</keyword>
<dbReference type="PRINTS" id="PR00313">
    <property type="entry name" value="CABNDNGRPT"/>
</dbReference>
<protein>
    <submittedName>
        <fullName evidence="5">Ca2+-binding RTX toxin-like protein</fullName>
    </submittedName>
</protein>
<dbReference type="PROSITE" id="PS00330">
    <property type="entry name" value="HEMOLYSIN_CALCIUM"/>
    <property type="match status" value="4"/>
</dbReference>
<dbReference type="Proteomes" id="UP000519439">
    <property type="component" value="Unassembled WGS sequence"/>
</dbReference>
<dbReference type="GO" id="GO:0005509">
    <property type="term" value="F:calcium ion binding"/>
    <property type="evidence" value="ECO:0007669"/>
    <property type="project" value="InterPro"/>
</dbReference>
<accession>A0A7W6ICA9</accession>
<evidence type="ECO:0000313" key="6">
    <source>
        <dbReference type="Proteomes" id="UP000519439"/>
    </source>
</evidence>
<evidence type="ECO:0000313" key="5">
    <source>
        <dbReference type="EMBL" id="MBB4038779.1"/>
    </source>
</evidence>
<dbReference type="PANTHER" id="PTHR38340">
    <property type="entry name" value="S-LAYER PROTEIN"/>
    <property type="match status" value="1"/>
</dbReference>
<evidence type="ECO:0000259" key="4">
    <source>
        <dbReference type="PROSITE" id="PS50268"/>
    </source>
</evidence>
<keyword evidence="2" id="KW-0964">Secreted</keyword>
<comment type="subcellular location">
    <subcellularLocation>
        <location evidence="1">Secreted</location>
    </subcellularLocation>
</comment>
<dbReference type="CDD" id="cd11304">
    <property type="entry name" value="Cadherin_repeat"/>
    <property type="match status" value="1"/>
</dbReference>
<dbReference type="InterPro" id="IPR013783">
    <property type="entry name" value="Ig-like_fold"/>
</dbReference>
<dbReference type="SUPFAM" id="SSF51120">
    <property type="entry name" value="beta-Roll"/>
    <property type="match status" value="2"/>
</dbReference>
<dbReference type="PANTHER" id="PTHR38340:SF1">
    <property type="entry name" value="S-LAYER PROTEIN"/>
    <property type="match status" value="1"/>
</dbReference>
<evidence type="ECO:0000256" key="3">
    <source>
        <dbReference type="SAM" id="MobiDB-lite"/>
    </source>
</evidence>
<feature type="domain" description="Cadherin" evidence="4">
    <location>
        <begin position="403"/>
        <end position="504"/>
    </location>
</feature>
<dbReference type="GO" id="GO:0016020">
    <property type="term" value="C:membrane"/>
    <property type="evidence" value="ECO:0007669"/>
    <property type="project" value="InterPro"/>
</dbReference>
<comment type="caution">
    <text evidence="5">The sequence shown here is derived from an EMBL/GenBank/DDBJ whole genome shotgun (WGS) entry which is preliminary data.</text>
</comment>
<dbReference type="InterPro" id="IPR006644">
    <property type="entry name" value="Cadg"/>
</dbReference>
<dbReference type="SUPFAM" id="SSF49313">
    <property type="entry name" value="Cadherin-like"/>
    <property type="match status" value="2"/>
</dbReference>
<dbReference type="EMBL" id="JACIDC010000001">
    <property type="protein sequence ID" value="MBB4038779.1"/>
    <property type="molecule type" value="Genomic_DNA"/>
</dbReference>
<dbReference type="Pfam" id="PF00028">
    <property type="entry name" value="Cadherin"/>
    <property type="match status" value="1"/>
</dbReference>
<dbReference type="InterPro" id="IPR050557">
    <property type="entry name" value="RTX_toxin/Mannuronan_C5-epim"/>
</dbReference>
<dbReference type="PROSITE" id="PS50268">
    <property type="entry name" value="CADHERIN_2"/>
    <property type="match status" value="1"/>
</dbReference>
<dbReference type="Gene3D" id="2.60.40.60">
    <property type="entry name" value="Cadherins"/>
    <property type="match status" value="1"/>
</dbReference>
<dbReference type="Gene3D" id="2.60.40.10">
    <property type="entry name" value="Immunoglobulins"/>
    <property type="match status" value="1"/>
</dbReference>